<organism evidence="2 3">
    <name type="scientific">Piloderma croceum (strain F 1598)</name>
    <dbReference type="NCBI Taxonomy" id="765440"/>
    <lineage>
        <taxon>Eukaryota</taxon>
        <taxon>Fungi</taxon>
        <taxon>Dikarya</taxon>
        <taxon>Basidiomycota</taxon>
        <taxon>Agaricomycotina</taxon>
        <taxon>Agaricomycetes</taxon>
        <taxon>Agaricomycetidae</taxon>
        <taxon>Atheliales</taxon>
        <taxon>Atheliaceae</taxon>
        <taxon>Piloderma</taxon>
    </lineage>
</organism>
<evidence type="ECO:0000313" key="2">
    <source>
        <dbReference type="EMBL" id="KIM73482.1"/>
    </source>
</evidence>
<keyword evidence="3" id="KW-1185">Reference proteome</keyword>
<evidence type="ECO:0000256" key="1">
    <source>
        <dbReference type="SAM" id="Phobius"/>
    </source>
</evidence>
<feature type="transmembrane region" description="Helical" evidence="1">
    <location>
        <begin position="20"/>
        <end position="39"/>
    </location>
</feature>
<reference evidence="3" key="2">
    <citation type="submission" date="2015-01" db="EMBL/GenBank/DDBJ databases">
        <title>Evolutionary Origins and Diversification of the Mycorrhizal Mutualists.</title>
        <authorList>
            <consortium name="DOE Joint Genome Institute"/>
            <consortium name="Mycorrhizal Genomics Consortium"/>
            <person name="Kohler A."/>
            <person name="Kuo A."/>
            <person name="Nagy L.G."/>
            <person name="Floudas D."/>
            <person name="Copeland A."/>
            <person name="Barry K.W."/>
            <person name="Cichocki N."/>
            <person name="Veneault-Fourrey C."/>
            <person name="LaButti K."/>
            <person name="Lindquist E.A."/>
            <person name="Lipzen A."/>
            <person name="Lundell T."/>
            <person name="Morin E."/>
            <person name="Murat C."/>
            <person name="Riley R."/>
            <person name="Ohm R."/>
            <person name="Sun H."/>
            <person name="Tunlid A."/>
            <person name="Henrissat B."/>
            <person name="Grigoriev I.V."/>
            <person name="Hibbett D.S."/>
            <person name="Martin F."/>
        </authorList>
    </citation>
    <scope>NUCLEOTIDE SEQUENCE [LARGE SCALE GENOMIC DNA]</scope>
    <source>
        <strain evidence="3">F 1598</strain>
    </source>
</reference>
<name>A0A0C3B848_PILCF</name>
<keyword evidence="1" id="KW-0472">Membrane</keyword>
<sequence>MSAPPATGYFPFDSNAPSVFSSVLMGNYVCVAFVMLLLYDQGDSRQGVNLYLRLYPDPIVKAQMAASKNYIFHKSLFSRIPDCASGSSAKYFPSSPVSV</sequence>
<dbReference type="HOGENOM" id="CLU_2321226_0_0_1"/>
<dbReference type="AlphaFoldDB" id="A0A0C3B848"/>
<protein>
    <submittedName>
        <fullName evidence="2">Uncharacterized protein</fullName>
    </submittedName>
</protein>
<keyword evidence="1" id="KW-0812">Transmembrane</keyword>
<dbReference type="Proteomes" id="UP000054166">
    <property type="component" value="Unassembled WGS sequence"/>
</dbReference>
<dbReference type="EMBL" id="KN833081">
    <property type="protein sequence ID" value="KIM73482.1"/>
    <property type="molecule type" value="Genomic_DNA"/>
</dbReference>
<proteinExistence type="predicted"/>
<reference evidence="2 3" key="1">
    <citation type="submission" date="2014-04" db="EMBL/GenBank/DDBJ databases">
        <authorList>
            <consortium name="DOE Joint Genome Institute"/>
            <person name="Kuo A."/>
            <person name="Tarkka M."/>
            <person name="Buscot F."/>
            <person name="Kohler A."/>
            <person name="Nagy L.G."/>
            <person name="Floudas D."/>
            <person name="Copeland A."/>
            <person name="Barry K.W."/>
            <person name="Cichocki N."/>
            <person name="Veneault-Fourrey C."/>
            <person name="LaButti K."/>
            <person name="Lindquist E.A."/>
            <person name="Lipzen A."/>
            <person name="Lundell T."/>
            <person name="Morin E."/>
            <person name="Murat C."/>
            <person name="Sun H."/>
            <person name="Tunlid A."/>
            <person name="Henrissat B."/>
            <person name="Grigoriev I.V."/>
            <person name="Hibbett D.S."/>
            <person name="Martin F."/>
            <person name="Nordberg H.P."/>
            <person name="Cantor M.N."/>
            <person name="Hua S.X."/>
        </authorList>
    </citation>
    <scope>NUCLEOTIDE SEQUENCE [LARGE SCALE GENOMIC DNA]</scope>
    <source>
        <strain evidence="2 3">F 1598</strain>
    </source>
</reference>
<dbReference type="InParanoid" id="A0A0C3B848"/>
<evidence type="ECO:0000313" key="3">
    <source>
        <dbReference type="Proteomes" id="UP000054166"/>
    </source>
</evidence>
<accession>A0A0C3B848</accession>
<gene>
    <name evidence="2" type="ORF">PILCRDRAFT_829150</name>
</gene>
<keyword evidence="1" id="KW-1133">Transmembrane helix</keyword>